<protein>
    <recommendedName>
        <fullName evidence="1">Ricin B lectin domain-containing protein</fullName>
    </recommendedName>
</protein>
<reference evidence="2 3" key="1">
    <citation type="submission" date="2015-01" db="EMBL/GenBank/DDBJ databases">
        <title>Complete genome of Pseudomonas batumici UCM B-321 producer of the batumin antibiotic with strong antistaphilococcal and potential anticancer activity.</title>
        <authorList>
            <person name="Klochko V.V."/>
            <person name="Zelena L.B."/>
            <person name="Elena K.A."/>
            <person name="Reva O.N."/>
        </authorList>
    </citation>
    <scope>NUCLEOTIDE SEQUENCE [LARGE SCALE GENOMIC DNA]</scope>
    <source>
        <strain evidence="2 3">UCM B-321</strain>
    </source>
</reference>
<accession>A0A0C2F577</accession>
<feature type="domain" description="Ricin B lectin" evidence="1">
    <location>
        <begin position="504"/>
        <end position="574"/>
    </location>
</feature>
<keyword evidence="3" id="KW-1185">Reference proteome</keyword>
<dbReference type="AlphaFoldDB" id="A0A0C2F577"/>
<dbReference type="EMBL" id="JXDG01000001">
    <property type="protein sequence ID" value="KIH86168.1"/>
    <property type="molecule type" value="Genomic_DNA"/>
</dbReference>
<gene>
    <name evidence="2" type="ORF">UCMB321_0041</name>
</gene>
<dbReference type="Proteomes" id="UP000031535">
    <property type="component" value="Unassembled WGS sequence"/>
</dbReference>
<dbReference type="PATRIC" id="fig|226910.6.peg.41"/>
<dbReference type="Gene3D" id="2.70.240.20">
    <property type="entry name" value="Leukocidin/Hemolysin toxin, cytolysin domain"/>
    <property type="match status" value="1"/>
</dbReference>
<evidence type="ECO:0000259" key="1">
    <source>
        <dbReference type="Pfam" id="PF00652"/>
    </source>
</evidence>
<dbReference type="InterPro" id="IPR035992">
    <property type="entry name" value="Ricin_B-like_lectins"/>
</dbReference>
<sequence>MFPISLETINKVIALKPLKTMVMGLLALSIHNIAAASHSSMDSSGARNIISSQKLLMFGPPSAQALPETFDAWSRLMADALEPEEIERQRTSIALAYLDIAAVAQDEHAQAKVGQLFAEQIPVLLKMDSENAELKSQVAALFGISGSSRYTLFYRKNNAQIEVHGFEDLSTREQVAALEEQVLKWQPGQDGHAATEAEEGAATLPGAAEHQPAGAPAQASASDFTAVPSLTFNLSRTGPRGEVSTLANIEIIRSAQRAQDKKFIIVKAKPTTIKSARNGIVTPIPGVRNLWASYLPQTYRVSHVVEAAGAGPGLVKFAPPSDGRTEFSYSETQTRGFTIGGSVGAEFGPGATDKATYVAKSPFSLSASYEHTNSKTLATSFKDYSLLASSNNRGAHWEAPIAPRLRSALIDRVTANGPILTESRMTPMMRQASLETYSVWELPGSYSGNAKVIVGAGYDLQLDEWWRDRTQIRKRSELINYGYNSEFVLDLSSPYLTREMSVLIRSQDGAGRCLVESGSTVTLAACNAQQKSHLWGLDSESRYVNRESGKCLSLQERSGALLTETCRIDNRQQWEWRADRIHSLYDLDWRLFVQGTRPSAKPDGSMAFDDVPVNAFNRFNIPWASYPGAPSAGDVMPNENGVSPQISPDWVTTYRNAVDARQRWRIEILRDGL</sequence>
<dbReference type="Pfam" id="PF00652">
    <property type="entry name" value="Ricin_B_lectin"/>
    <property type="match status" value="1"/>
</dbReference>
<evidence type="ECO:0000313" key="3">
    <source>
        <dbReference type="Proteomes" id="UP000031535"/>
    </source>
</evidence>
<proteinExistence type="predicted"/>
<dbReference type="CDD" id="cd23423">
    <property type="entry name" value="beta-trefoil_Ricin_hemolysin"/>
    <property type="match status" value="1"/>
</dbReference>
<dbReference type="InterPro" id="IPR000772">
    <property type="entry name" value="Ricin_B_lectin"/>
</dbReference>
<evidence type="ECO:0000313" key="2">
    <source>
        <dbReference type="EMBL" id="KIH86168.1"/>
    </source>
</evidence>
<dbReference type="SUPFAM" id="SSF50370">
    <property type="entry name" value="Ricin B-like lectins"/>
    <property type="match status" value="1"/>
</dbReference>
<comment type="caution">
    <text evidence="2">The sequence shown here is derived from an EMBL/GenBank/DDBJ whole genome shotgun (WGS) entry which is preliminary data.</text>
</comment>
<dbReference type="PROSITE" id="PS50231">
    <property type="entry name" value="RICIN_B_LECTIN"/>
    <property type="match status" value="1"/>
</dbReference>
<organism evidence="2 3">
    <name type="scientific">Pseudomonas batumici</name>
    <dbReference type="NCBI Taxonomy" id="226910"/>
    <lineage>
        <taxon>Bacteria</taxon>
        <taxon>Pseudomonadati</taxon>
        <taxon>Pseudomonadota</taxon>
        <taxon>Gammaproteobacteria</taxon>
        <taxon>Pseudomonadales</taxon>
        <taxon>Pseudomonadaceae</taxon>
        <taxon>Pseudomonas</taxon>
    </lineage>
</organism>
<name>A0A0C2F577_9PSED</name>